<dbReference type="Pfam" id="PF04479">
    <property type="entry name" value="RTA1"/>
    <property type="match status" value="1"/>
</dbReference>
<evidence type="ECO:0000256" key="1">
    <source>
        <dbReference type="ARBA" id="ARBA00004141"/>
    </source>
</evidence>
<dbReference type="EMBL" id="BJWK01000004">
    <property type="protein sequence ID" value="GEM07742.1"/>
    <property type="molecule type" value="Genomic_DNA"/>
</dbReference>
<gene>
    <name evidence="7" type="ORF">Rt10032_c04g1759</name>
</gene>
<feature type="transmembrane region" description="Helical" evidence="6">
    <location>
        <begin position="182"/>
        <end position="209"/>
    </location>
</feature>
<reference evidence="7 8" key="1">
    <citation type="submission" date="2019-07" db="EMBL/GenBank/DDBJ databases">
        <title>Rhodotorula toruloides NBRC10032 genome sequencing.</title>
        <authorList>
            <person name="Shida Y."/>
            <person name="Takaku H."/>
            <person name="Ogasawara W."/>
            <person name="Mori K."/>
        </authorList>
    </citation>
    <scope>NUCLEOTIDE SEQUENCE [LARGE SCALE GENOMIC DNA]</scope>
    <source>
        <strain evidence="7 8">NBRC10032</strain>
    </source>
</reference>
<feature type="transmembrane region" description="Helical" evidence="6">
    <location>
        <begin position="65"/>
        <end position="82"/>
    </location>
</feature>
<dbReference type="PANTHER" id="PTHR31465">
    <property type="entry name" value="PROTEIN RTA1-RELATED"/>
    <property type="match status" value="1"/>
</dbReference>
<keyword evidence="2 6" id="KW-0812">Transmembrane</keyword>
<dbReference type="InterPro" id="IPR007568">
    <property type="entry name" value="RTA1"/>
</dbReference>
<evidence type="ECO:0000256" key="6">
    <source>
        <dbReference type="SAM" id="Phobius"/>
    </source>
</evidence>
<dbReference type="GO" id="GO:0016020">
    <property type="term" value="C:membrane"/>
    <property type="evidence" value="ECO:0007669"/>
    <property type="project" value="UniProtKB-SubCell"/>
</dbReference>
<comment type="caution">
    <text evidence="7">The sequence shown here is derived from an EMBL/GenBank/DDBJ whole genome shotgun (WGS) entry which is preliminary data.</text>
</comment>
<evidence type="ECO:0000313" key="7">
    <source>
        <dbReference type="EMBL" id="GEM07742.1"/>
    </source>
</evidence>
<accession>A0A511KBM7</accession>
<keyword evidence="3 6" id="KW-1133">Transmembrane helix</keyword>
<dbReference type="Proteomes" id="UP000321518">
    <property type="component" value="Unassembled WGS sequence"/>
</dbReference>
<feature type="transmembrane region" description="Helical" evidence="6">
    <location>
        <begin position="33"/>
        <end position="53"/>
    </location>
</feature>
<feature type="transmembrane region" description="Helical" evidence="6">
    <location>
        <begin position="221"/>
        <end position="241"/>
    </location>
</feature>
<keyword evidence="4 6" id="KW-0472">Membrane</keyword>
<evidence type="ECO:0000256" key="4">
    <source>
        <dbReference type="ARBA" id="ARBA00023136"/>
    </source>
</evidence>
<feature type="region of interest" description="Disordered" evidence="5">
    <location>
        <begin position="293"/>
        <end position="414"/>
    </location>
</feature>
<dbReference type="OrthoDB" id="3358017at2759"/>
<feature type="compositionally biased region" description="Polar residues" evidence="5">
    <location>
        <begin position="294"/>
        <end position="304"/>
    </location>
</feature>
<sequence length="414" mass="44650">MSSFPPGVPINPNPNPPTGEAGISIYGYIPSRALATIAVVTFGLALVNHAVHLIRLRGTRTFQGLMMFGNIMEIVGYSVRLVSHYHPFSVTYFVVQYFMVVVSPVFFQAAFYLALGLALRRLDHFGSTLLGFNPKILISVMIASDVVTTIIQITGAALIGVAESNQYQGNQVSITSSQANDILLAGLAIQMASFLAFLCLLIFAIVRSARTFTAAHLPRRFSSFLFTASLLVFLRTTFRLAETAQGVFGFASRSEALFGTLEYLPVILAVGLFAAVPLAELLPVDVEDDRYETSSDARTLSMRQATKETRTLDLRGASTRGSDAGRNGGAISDEEKDVDGRGLDQGSEVSPSSPASSRSGSEQERRADGLQEADEDEGVVTDESPTTMVERGSLRSRKGSAYERRGSYGAKDGE</sequence>
<comment type="subcellular location">
    <subcellularLocation>
        <location evidence="1">Membrane</location>
        <topology evidence="1">Multi-pass membrane protein</topology>
    </subcellularLocation>
</comment>
<name>A0A511KBM7_RHOTO</name>
<protein>
    <submittedName>
        <fullName evidence="7">Parasitic phase-specific protein PSP-1</fullName>
    </submittedName>
</protein>
<feature type="compositionally biased region" description="Low complexity" evidence="5">
    <location>
        <begin position="346"/>
        <end position="360"/>
    </location>
</feature>
<proteinExistence type="predicted"/>
<feature type="transmembrane region" description="Helical" evidence="6">
    <location>
        <begin position="94"/>
        <end position="115"/>
    </location>
</feature>
<feature type="compositionally biased region" description="Acidic residues" evidence="5">
    <location>
        <begin position="371"/>
        <end position="380"/>
    </location>
</feature>
<organism evidence="7 8">
    <name type="scientific">Rhodotorula toruloides</name>
    <name type="common">Yeast</name>
    <name type="synonym">Rhodosporidium toruloides</name>
    <dbReference type="NCBI Taxonomy" id="5286"/>
    <lineage>
        <taxon>Eukaryota</taxon>
        <taxon>Fungi</taxon>
        <taxon>Dikarya</taxon>
        <taxon>Basidiomycota</taxon>
        <taxon>Pucciniomycotina</taxon>
        <taxon>Microbotryomycetes</taxon>
        <taxon>Sporidiobolales</taxon>
        <taxon>Sporidiobolaceae</taxon>
        <taxon>Rhodotorula</taxon>
    </lineage>
</organism>
<evidence type="ECO:0000256" key="2">
    <source>
        <dbReference type="ARBA" id="ARBA00022692"/>
    </source>
</evidence>
<feature type="compositionally biased region" description="Basic and acidic residues" evidence="5">
    <location>
        <begin position="400"/>
        <end position="414"/>
    </location>
</feature>
<dbReference type="AlphaFoldDB" id="A0A511KBM7"/>
<evidence type="ECO:0000256" key="5">
    <source>
        <dbReference type="SAM" id="MobiDB-lite"/>
    </source>
</evidence>
<dbReference type="PANTHER" id="PTHR31465:SF1">
    <property type="entry name" value="PROTEIN RTA1-RELATED"/>
    <property type="match status" value="1"/>
</dbReference>
<evidence type="ECO:0000313" key="8">
    <source>
        <dbReference type="Proteomes" id="UP000321518"/>
    </source>
</evidence>
<evidence type="ECO:0000256" key="3">
    <source>
        <dbReference type="ARBA" id="ARBA00022989"/>
    </source>
</evidence>
<feature type="transmembrane region" description="Helical" evidence="6">
    <location>
        <begin position="136"/>
        <end position="162"/>
    </location>
</feature>